<feature type="transmembrane region" description="Helical" evidence="1">
    <location>
        <begin position="41"/>
        <end position="61"/>
    </location>
</feature>
<dbReference type="EMBL" id="JACBAZ010000017">
    <property type="protein sequence ID" value="NWK57624.1"/>
    <property type="molecule type" value="Genomic_DNA"/>
</dbReference>
<dbReference type="Proteomes" id="UP000557872">
    <property type="component" value="Unassembled WGS sequence"/>
</dbReference>
<proteinExistence type="predicted"/>
<evidence type="ECO:0000313" key="2">
    <source>
        <dbReference type="EMBL" id="NWK57624.1"/>
    </source>
</evidence>
<dbReference type="AlphaFoldDB" id="A0A851GTK0"/>
<organism evidence="2 3">
    <name type="scientific">Oceaniferula marina</name>
    <dbReference type="NCBI Taxonomy" id="2748318"/>
    <lineage>
        <taxon>Bacteria</taxon>
        <taxon>Pseudomonadati</taxon>
        <taxon>Verrucomicrobiota</taxon>
        <taxon>Verrucomicrobiia</taxon>
        <taxon>Verrucomicrobiales</taxon>
        <taxon>Verrucomicrobiaceae</taxon>
        <taxon>Oceaniferula</taxon>
    </lineage>
</organism>
<feature type="transmembrane region" description="Helical" evidence="1">
    <location>
        <begin position="126"/>
        <end position="148"/>
    </location>
</feature>
<keyword evidence="1" id="KW-1133">Transmembrane helix</keyword>
<sequence length="233" mass="25772">MLAAFQLYGLDHLGTLFFLTGVTWLLIRLCRKSPPRPGAKLGISLLAFLCFASYPINQAAVASIGVSRDLGQLLPLHLCDITAFICGFALVTRRPLLCELAYFWGLAGTLQGVLTPDLSHEFPNPAYISFFLQHGAIVITAILLPLGLGWSPRKHAARNTYLWLLAYAAAIYPINLLLHTNFGFVIAKPSGASLLDVLGDWPWYILWTLLIASGIFYLLELPFKLRRHQGGHN</sequence>
<feature type="transmembrane region" description="Helical" evidence="1">
    <location>
        <begin position="12"/>
        <end position="29"/>
    </location>
</feature>
<dbReference type="InterPro" id="IPR011737">
    <property type="entry name" value="CHP02206_TP0381"/>
</dbReference>
<keyword evidence="1" id="KW-0472">Membrane</keyword>
<feature type="transmembrane region" description="Helical" evidence="1">
    <location>
        <begin position="160"/>
        <end position="181"/>
    </location>
</feature>
<gene>
    <name evidence="2" type="ORF">HW115_18545</name>
</gene>
<dbReference type="NCBIfam" id="TIGR02206">
    <property type="entry name" value="intg_mem_TP0381"/>
    <property type="match status" value="1"/>
</dbReference>
<feature type="transmembrane region" description="Helical" evidence="1">
    <location>
        <begin position="201"/>
        <end position="219"/>
    </location>
</feature>
<accession>A0A851GTK0</accession>
<comment type="caution">
    <text evidence="2">The sequence shown here is derived from an EMBL/GenBank/DDBJ whole genome shotgun (WGS) entry which is preliminary data.</text>
</comment>
<reference evidence="2 3" key="1">
    <citation type="submission" date="2020-07" db="EMBL/GenBank/DDBJ databases">
        <title>Roseicoccus Jingziensis gen. nov., sp. nov., isolated from coastal seawater.</title>
        <authorList>
            <person name="Feng X."/>
        </authorList>
    </citation>
    <scope>NUCLEOTIDE SEQUENCE [LARGE SCALE GENOMIC DNA]</scope>
    <source>
        <strain evidence="2 3">N1E253</strain>
    </source>
</reference>
<feature type="transmembrane region" description="Helical" evidence="1">
    <location>
        <begin position="96"/>
        <end position="114"/>
    </location>
</feature>
<evidence type="ECO:0000313" key="3">
    <source>
        <dbReference type="Proteomes" id="UP000557872"/>
    </source>
</evidence>
<name>A0A851GTK0_9BACT</name>
<protein>
    <submittedName>
        <fullName evidence="2">TIGR02206 family membrane protein</fullName>
    </submittedName>
</protein>
<keyword evidence="3" id="KW-1185">Reference proteome</keyword>
<dbReference type="Pfam" id="PF14808">
    <property type="entry name" value="TMEM164"/>
    <property type="match status" value="1"/>
</dbReference>
<evidence type="ECO:0000256" key="1">
    <source>
        <dbReference type="SAM" id="Phobius"/>
    </source>
</evidence>
<feature type="transmembrane region" description="Helical" evidence="1">
    <location>
        <begin position="73"/>
        <end position="91"/>
    </location>
</feature>
<dbReference type="RefSeq" id="WP_178934921.1">
    <property type="nucleotide sequence ID" value="NZ_JACBAZ010000017.1"/>
</dbReference>
<keyword evidence="1" id="KW-0812">Transmembrane</keyword>